<feature type="domain" description="Transposase IS200-like" evidence="1">
    <location>
        <begin position="10"/>
        <end position="123"/>
    </location>
</feature>
<dbReference type="InterPro" id="IPR036515">
    <property type="entry name" value="Transposase_17_sf"/>
</dbReference>
<dbReference type="GO" id="GO:0004803">
    <property type="term" value="F:transposase activity"/>
    <property type="evidence" value="ECO:0007669"/>
    <property type="project" value="InterPro"/>
</dbReference>
<dbReference type="PANTHER" id="PTHR34322">
    <property type="entry name" value="TRANSPOSASE, Y1_TNP DOMAIN-CONTAINING"/>
    <property type="match status" value="1"/>
</dbReference>
<sequence>MPRPPRQYSEFGLYHVMLRGSGKQIIFEDDSDRRTFLKLLREKTAADDVKVIAWCLMGNHVHLLLDDPEHALSHFMHALATAYARRFNDKTGHAGAVFQGRFASVPIASDAQLLQAVRYIHENPVKAGMGSIDAFPWSSYREYLGEARVADTAMVLDMVGGREGFLRFCSDGRFGSYCFRATRRVSDDDALEVVRCALGGIEPTDVKKLPRERRDEALRSLRAAGITVKEMERLTGVGHNTISRVTKCVNPRLACGVRRGL</sequence>
<dbReference type="InterPro" id="IPR002686">
    <property type="entry name" value="Transposase_17"/>
</dbReference>
<name>A0A1Y3XW50_9ACTN</name>
<evidence type="ECO:0000313" key="3">
    <source>
        <dbReference type="Proteomes" id="UP000195781"/>
    </source>
</evidence>
<dbReference type="Gene3D" id="3.30.70.1290">
    <property type="entry name" value="Transposase IS200-like"/>
    <property type="match status" value="1"/>
</dbReference>
<organism evidence="2 3">
    <name type="scientific">[Collinsella] massiliensis</name>
    <dbReference type="NCBI Taxonomy" id="1232426"/>
    <lineage>
        <taxon>Bacteria</taxon>
        <taxon>Bacillati</taxon>
        <taxon>Actinomycetota</taxon>
        <taxon>Coriobacteriia</taxon>
        <taxon>Coriobacteriales</taxon>
        <taxon>Coriobacteriaceae</taxon>
        <taxon>Enorma</taxon>
    </lineage>
</organism>
<evidence type="ECO:0000259" key="1">
    <source>
        <dbReference type="SMART" id="SM01321"/>
    </source>
</evidence>
<keyword evidence="3" id="KW-1185">Reference proteome</keyword>
<dbReference type="PANTHER" id="PTHR34322:SF2">
    <property type="entry name" value="TRANSPOSASE IS200-LIKE DOMAIN-CONTAINING PROTEIN"/>
    <property type="match status" value="1"/>
</dbReference>
<dbReference type="SUPFAM" id="SSF143422">
    <property type="entry name" value="Transposase IS200-like"/>
    <property type="match status" value="1"/>
</dbReference>
<dbReference type="RefSeq" id="WP_094335613.1">
    <property type="nucleotide sequence ID" value="NZ_NFIE01000012.1"/>
</dbReference>
<dbReference type="OrthoDB" id="9814067at2"/>
<protein>
    <submittedName>
        <fullName evidence="2">Transposase</fullName>
    </submittedName>
</protein>
<accession>A0A1Y3XW50</accession>
<dbReference type="Pfam" id="PF01797">
    <property type="entry name" value="Y1_Tnp"/>
    <property type="match status" value="1"/>
</dbReference>
<comment type="caution">
    <text evidence="2">The sequence shown here is derived from an EMBL/GenBank/DDBJ whole genome shotgun (WGS) entry which is preliminary data.</text>
</comment>
<dbReference type="GO" id="GO:0006313">
    <property type="term" value="P:DNA transposition"/>
    <property type="evidence" value="ECO:0007669"/>
    <property type="project" value="InterPro"/>
</dbReference>
<evidence type="ECO:0000313" key="2">
    <source>
        <dbReference type="EMBL" id="OUN88518.1"/>
    </source>
</evidence>
<dbReference type="AlphaFoldDB" id="A0A1Y3XW50"/>
<gene>
    <name evidence="2" type="ORF">B5G02_06290</name>
</gene>
<dbReference type="Proteomes" id="UP000195781">
    <property type="component" value="Unassembled WGS sequence"/>
</dbReference>
<dbReference type="EMBL" id="NFIE01000012">
    <property type="protein sequence ID" value="OUN88518.1"/>
    <property type="molecule type" value="Genomic_DNA"/>
</dbReference>
<dbReference type="SMART" id="SM01321">
    <property type="entry name" value="Y1_Tnp"/>
    <property type="match status" value="1"/>
</dbReference>
<dbReference type="GO" id="GO:0003677">
    <property type="term" value="F:DNA binding"/>
    <property type="evidence" value="ECO:0007669"/>
    <property type="project" value="InterPro"/>
</dbReference>
<proteinExistence type="predicted"/>
<reference evidence="3" key="1">
    <citation type="submission" date="2017-04" db="EMBL/GenBank/DDBJ databases">
        <title>Function of individual gut microbiota members based on whole genome sequencing of pure cultures obtained from chicken caecum.</title>
        <authorList>
            <person name="Medvecky M."/>
            <person name="Cejkova D."/>
            <person name="Polansky O."/>
            <person name="Karasova D."/>
            <person name="Kubasova T."/>
            <person name="Cizek A."/>
            <person name="Rychlik I."/>
        </authorList>
    </citation>
    <scope>NUCLEOTIDE SEQUENCE [LARGE SCALE GENOMIC DNA]</scope>
    <source>
        <strain evidence="3">An5</strain>
    </source>
</reference>